<dbReference type="EMBL" id="CP013695">
    <property type="protein sequence ID" value="ALU31244.1"/>
    <property type="molecule type" value="Genomic_DNA"/>
</dbReference>
<organism evidence="2 3">
    <name type="scientific">Sulfolobus acidocaldarius</name>
    <dbReference type="NCBI Taxonomy" id="2285"/>
    <lineage>
        <taxon>Archaea</taxon>
        <taxon>Thermoproteota</taxon>
        <taxon>Thermoprotei</taxon>
        <taxon>Sulfolobales</taxon>
        <taxon>Sulfolobaceae</taxon>
        <taxon>Sulfolobus</taxon>
    </lineage>
</organism>
<keyword evidence="1" id="KW-0472">Membrane</keyword>
<reference evidence="2 3" key="1">
    <citation type="submission" date="2015-12" db="EMBL/GenBank/DDBJ databases">
        <title>A stable core within a dynamic pangenome in Sulfolobus acidocaldarius.</title>
        <authorList>
            <person name="Anderson R."/>
            <person name="Kouris A."/>
            <person name="Seward C."/>
            <person name="Campbell K."/>
            <person name="Whitaker R."/>
        </authorList>
    </citation>
    <scope>NUCLEOTIDE SEQUENCE [LARGE SCALE GENOMIC DNA]</scope>
    <source>
        <strain evidence="2 3">NG05B_CO5_07</strain>
    </source>
</reference>
<proteinExistence type="predicted"/>
<feature type="transmembrane region" description="Helical" evidence="1">
    <location>
        <begin position="206"/>
        <end position="226"/>
    </location>
</feature>
<dbReference type="RefSeq" id="WP_011278115.1">
    <property type="nucleotide sequence ID" value="NZ_BHWZ01000003.1"/>
</dbReference>
<keyword evidence="1" id="KW-1133">Transmembrane helix</keyword>
<protein>
    <submittedName>
        <fullName evidence="2">Uncharacterized protein</fullName>
    </submittedName>
</protein>
<feature type="transmembrane region" description="Helical" evidence="1">
    <location>
        <begin position="21"/>
        <end position="43"/>
    </location>
</feature>
<name>A0A0U3HJZ7_9CREN</name>
<dbReference type="OMA" id="LAREFPY"/>
<evidence type="ECO:0000313" key="2">
    <source>
        <dbReference type="EMBL" id="ALU31244.1"/>
    </source>
</evidence>
<gene>
    <name evidence="2" type="ORF">ATZ20_03195</name>
</gene>
<evidence type="ECO:0000256" key="1">
    <source>
        <dbReference type="SAM" id="Phobius"/>
    </source>
</evidence>
<dbReference type="InterPro" id="IPR036259">
    <property type="entry name" value="MFS_trans_sf"/>
</dbReference>
<accession>A0A0U3HJZ7</accession>
<keyword evidence="1" id="KW-0812">Transmembrane</keyword>
<feature type="transmembrane region" description="Helical" evidence="1">
    <location>
        <begin position="180"/>
        <end position="199"/>
    </location>
</feature>
<dbReference type="AlphaFoldDB" id="A0A0U3HJZ7"/>
<dbReference type="DNASU" id="3473071"/>
<feature type="transmembrane region" description="Helical" evidence="1">
    <location>
        <begin position="106"/>
        <end position="126"/>
    </location>
</feature>
<feature type="transmembrane region" description="Helical" evidence="1">
    <location>
        <begin position="49"/>
        <end position="69"/>
    </location>
</feature>
<dbReference type="GeneID" id="14551774"/>
<evidence type="ECO:0000313" key="3">
    <source>
        <dbReference type="Proteomes" id="UP000060043"/>
    </source>
</evidence>
<feature type="transmembrane region" description="Helical" evidence="1">
    <location>
        <begin position="147"/>
        <end position="168"/>
    </location>
</feature>
<dbReference type="OrthoDB" id="37025at2157"/>
<dbReference type="SUPFAM" id="SSF103473">
    <property type="entry name" value="MFS general substrate transporter"/>
    <property type="match status" value="1"/>
</dbReference>
<sequence length="297" mass="32987">MPYWEVFLILSLPYLSRVVGGFIYTHVKSFSIPFIILGILTILQDEINLLFIVRFLIGIIFGLTITYALDKASKSNLMTGITTAGRSIGWLLSYISYSLIHNWNEINILSGIIIIAASLLGIREIGIKKFERKSERKVQEGKKRNSVKFTSLLLYFSAMTPGFLLQVIPSILEKEGLVNLLLPSYILSIFTYILLPLVGANIGYKLATVLASTTTLITGVLTFTIFPYAVLMFAPFSLSLTAVVPRYLISKGERTENLRIAQNIGSTSGIIIPVLFAINPETSEYFLSICSLISILI</sequence>
<dbReference type="Proteomes" id="UP000060043">
    <property type="component" value="Chromosome"/>
</dbReference>